<dbReference type="Gene3D" id="2.40.50.660">
    <property type="match status" value="1"/>
</dbReference>
<sequence>MDPYGDSFFNVFPIIFGVFFCIVVGIILFVFIKGAAEWSKNNNSPKITVAAHVKTKRTNTSGGSGDMSASTSYYVTFEYESGDRQEFKTTGEQYGMLAEGDLGKLSFQGTRFLEFERVSS</sequence>
<comment type="caution">
    <text evidence="2">The sequence shown here is derived from an EMBL/GenBank/DDBJ whole genome shotgun (WGS) entry which is preliminary data.</text>
</comment>
<keyword evidence="1" id="KW-0472">Membrane</keyword>
<protein>
    <submittedName>
        <fullName evidence="2">DUF2500 domain-containing protein</fullName>
    </submittedName>
</protein>
<proteinExistence type="predicted"/>
<gene>
    <name evidence="2" type="ORF">H9659_15010</name>
</gene>
<dbReference type="InterPro" id="IPR019635">
    <property type="entry name" value="DUF2500"/>
</dbReference>
<name>A0ABR8PN98_9BACL</name>
<keyword evidence="1" id="KW-1133">Transmembrane helix</keyword>
<accession>A0ABR8PN98</accession>
<feature type="transmembrane region" description="Helical" evidence="1">
    <location>
        <begin position="12"/>
        <end position="32"/>
    </location>
</feature>
<organism evidence="2 3">
    <name type="scientific">Sporosarcina gallistercoris</name>
    <dbReference type="NCBI Taxonomy" id="2762245"/>
    <lineage>
        <taxon>Bacteria</taxon>
        <taxon>Bacillati</taxon>
        <taxon>Bacillota</taxon>
        <taxon>Bacilli</taxon>
        <taxon>Bacillales</taxon>
        <taxon>Caryophanaceae</taxon>
        <taxon>Sporosarcina</taxon>
    </lineage>
</organism>
<evidence type="ECO:0000313" key="3">
    <source>
        <dbReference type="Proteomes" id="UP000659496"/>
    </source>
</evidence>
<dbReference type="Pfam" id="PF10694">
    <property type="entry name" value="DUF2500"/>
    <property type="match status" value="1"/>
</dbReference>
<keyword evidence="3" id="KW-1185">Reference proteome</keyword>
<dbReference type="RefSeq" id="WP_191692087.1">
    <property type="nucleotide sequence ID" value="NZ_JACSQY010000017.1"/>
</dbReference>
<evidence type="ECO:0000313" key="2">
    <source>
        <dbReference type="EMBL" id="MBD7909645.1"/>
    </source>
</evidence>
<reference evidence="2 3" key="1">
    <citation type="submission" date="2020-08" db="EMBL/GenBank/DDBJ databases">
        <title>A Genomic Blueprint of the Chicken Gut Microbiome.</title>
        <authorList>
            <person name="Gilroy R."/>
            <person name="Ravi A."/>
            <person name="Getino M."/>
            <person name="Pursley I."/>
            <person name="Horton D.L."/>
            <person name="Alikhan N.-F."/>
            <person name="Baker D."/>
            <person name="Gharbi K."/>
            <person name="Hall N."/>
            <person name="Watson M."/>
            <person name="Adriaenssens E.M."/>
            <person name="Foster-Nyarko E."/>
            <person name="Jarju S."/>
            <person name="Secka A."/>
            <person name="Antonio M."/>
            <person name="Oren A."/>
            <person name="Chaudhuri R."/>
            <person name="La Ragione R.M."/>
            <person name="Hildebrand F."/>
            <person name="Pallen M.J."/>
        </authorList>
    </citation>
    <scope>NUCLEOTIDE SEQUENCE [LARGE SCALE GENOMIC DNA]</scope>
    <source>
        <strain evidence="2 3">Sa3CUA8</strain>
    </source>
</reference>
<keyword evidence="1" id="KW-0812">Transmembrane</keyword>
<evidence type="ECO:0000256" key="1">
    <source>
        <dbReference type="SAM" id="Phobius"/>
    </source>
</evidence>
<dbReference type="EMBL" id="JACSQY010000017">
    <property type="protein sequence ID" value="MBD7909645.1"/>
    <property type="molecule type" value="Genomic_DNA"/>
</dbReference>
<dbReference type="Proteomes" id="UP000659496">
    <property type="component" value="Unassembled WGS sequence"/>
</dbReference>